<evidence type="ECO:0000256" key="5">
    <source>
        <dbReference type="ARBA" id="ARBA00022801"/>
    </source>
</evidence>
<keyword evidence="4" id="KW-0227">DNA damage</keyword>
<dbReference type="Gene3D" id="3.90.320.10">
    <property type="match status" value="1"/>
</dbReference>
<dbReference type="InterPro" id="IPR013986">
    <property type="entry name" value="DExx_box_DNA_helicase_dom_sf"/>
</dbReference>
<evidence type="ECO:0000256" key="4">
    <source>
        <dbReference type="ARBA" id="ARBA00022763"/>
    </source>
</evidence>
<dbReference type="Gene3D" id="1.10.10.160">
    <property type="match status" value="1"/>
</dbReference>
<evidence type="ECO:0000256" key="11">
    <source>
        <dbReference type="ARBA" id="ARBA00023235"/>
    </source>
</evidence>
<dbReference type="EC" id="5.6.2.4" evidence="13"/>
<dbReference type="PANTHER" id="PTHR11070">
    <property type="entry name" value="UVRD / RECB / PCRA DNA HELICASE FAMILY MEMBER"/>
    <property type="match status" value="1"/>
</dbReference>
<keyword evidence="8 15" id="KW-0067">ATP-binding</keyword>
<dbReference type="Pfam" id="PF00580">
    <property type="entry name" value="UvrD-helicase"/>
    <property type="match status" value="1"/>
</dbReference>
<evidence type="ECO:0000256" key="16">
    <source>
        <dbReference type="SAM" id="MobiDB-lite"/>
    </source>
</evidence>
<keyword evidence="2" id="KW-0540">Nuclease</keyword>
<accession>A0ABV8TYG6</accession>
<dbReference type="Gene3D" id="1.10.486.10">
    <property type="entry name" value="PCRA, domain 4"/>
    <property type="match status" value="1"/>
</dbReference>
<dbReference type="InterPro" id="IPR011604">
    <property type="entry name" value="PDDEXK-like_dom_sf"/>
</dbReference>
<evidence type="ECO:0000256" key="14">
    <source>
        <dbReference type="ARBA" id="ARBA00048988"/>
    </source>
</evidence>
<evidence type="ECO:0000259" key="17">
    <source>
        <dbReference type="PROSITE" id="PS51198"/>
    </source>
</evidence>
<reference evidence="20" key="1">
    <citation type="journal article" date="2019" name="Int. J. Syst. Evol. Microbiol.">
        <title>The Global Catalogue of Microorganisms (GCM) 10K type strain sequencing project: providing services to taxonomists for standard genome sequencing and annotation.</title>
        <authorList>
            <consortium name="The Broad Institute Genomics Platform"/>
            <consortium name="The Broad Institute Genome Sequencing Center for Infectious Disease"/>
            <person name="Wu L."/>
            <person name="Ma J."/>
        </authorList>
    </citation>
    <scope>NUCLEOTIDE SEQUENCE [LARGE SCALE GENOMIC DNA]</scope>
    <source>
        <strain evidence="20">IBRC-M 10908</strain>
    </source>
</reference>
<keyword evidence="7" id="KW-0269">Exonuclease</keyword>
<keyword evidence="6 15" id="KW-0347">Helicase</keyword>
<evidence type="ECO:0000313" key="20">
    <source>
        <dbReference type="Proteomes" id="UP001595823"/>
    </source>
</evidence>
<dbReference type="InterPro" id="IPR014016">
    <property type="entry name" value="UvrD-like_ATP-bd"/>
</dbReference>
<dbReference type="PROSITE" id="PS51198">
    <property type="entry name" value="UVRD_HELICASE_ATP_BIND"/>
    <property type="match status" value="1"/>
</dbReference>
<dbReference type="InterPro" id="IPR014017">
    <property type="entry name" value="DNA_helicase_UvrD-like_C"/>
</dbReference>
<gene>
    <name evidence="19" type="ORF">ACFPET_11360</name>
</gene>
<evidence type="ECO:0000256" key="1">
    <source>
        <dbReference type="ARBA" id="ARBA00009922"/>
    </source>
</evidence>
<evidence type="ECO:0000256" key="7">
    <source>
        <dbReference type="ARBA" id="ARBA00022839"/>
    </source>
</evidence>
<comment type="similarity">
    <text evidence="1">Belongs to the helicase family. UvrD subfamily.</text>
</comment>
<organism evidence="19 20">
    <name type="scientific">Salininema proteolyticum</name>
    <dbReference type="NCBI Taxonomy" id="1607685"/>
    <lineage>
        <taxon>Bacteria</taxon>
        <taxon>Bacillati</taxon>
        <taxon>Actinomycetota</taxon>
        <taxon>Actinomycetes</taxon>
        <taxon>Glycomycetales</taxon>
        <taxon>Glycomycetaceae</taxon>
        <taxon>Salininema</taxon>
    </lineage>
</organism>
<dbReference type="SMART" id="SM00382">
    <property type="entry name" value="AAA"/>
    <property type="match status" value="1"/>
</dbReference>
<dbReference type="EMBL" id="JBHSDK010000015">
    <property type="protein sequence ID" value="MFC4335799.1"/>
    <property type="molecule type" value="Genomic_DNA"/>
</dbReference>
<dbReference type="PANTHER" id="PTHR11070:SF59">
    <property type="entry name" value="DNA 3'-5' HELICASE"/>
    <property type="match status" value="1"/>
</dbReference>
<evidence type="ECO:0000256" key="12">
    <source>
        <dbReference type="ARBA" id="ARBA00034617"/>
    </source>
</evidence>
<dbReference type="InterPro" id="IPR000212">
    <property type="entry name" value="DNA_helicase_UvrD/REP"/>
</dbReference>
<feature type="binding site" evidence="15">
    <location>
        <begin position="63"/>
        <end position="70"/>
    </location>
    <ligand>
        <name>ATP</name>
        <dbReference type="ChEBI" id="CHEBI:30616"/>
    </ligand>
</feature>
<comment type="catalytic activity">
    <reaction evidence="12">
        <text>Couples ATP hydrolysis with the unwinding of duplex DNA by translocating in the 3'-5' direction.</text>
        <dbReference type="EC" id="5.6.2.4"/>
    </reaction>
</comment>
<keyword evidence="9" id="KW-0238">DNA-binding</keyword>
<keyword evidence="10" id="KW-0234">DNA repair</keyword>
<feature type="domain" description="UvrD-like helicase ATP-binding" evidence="17">
    <location>
        <begin position="42"/>
        <end position="336"/>
    </location>
</feature>
<evidence type="ECO:0000256" key="10">
    <source>
        <dbReference type="ARBA" id="ARBA00023204"/>
    </source>
</evidence>
<dbReference type="Proteomes" id="UP001595823">
    <property type="component" value="Unassembled WGS sequence"/>
</dbReference>
<feature type="domain" description="UvrD-like helicase C-terminal" evidence="18">
    <location>
        <begin position="337"/>
        <end position="641"/>
    </location>
</feature>
<evidence type="ECO:0000256" key="15">
    <source>
        <dbReference type="PROSITE-ProRule" id="PRU00560"/>
    </source>
</evidence>
<keyword evidence="3 15" id="KW-0547">Nucleotide-binding</keyword>
<dbReference type="Pfam" id="PF13361">
    <property type="entry name" value="UvrD_C"/>
    <property type="match status" value="1"/>
</dbReference>
<proteinExistence type="inferred from homology"/>
<dbReference type="InterPro" id="IPR038726">
    <property type="entry name" value="PDDEXK_AddAB-type"/>
</dbReference>
<evidence type="ECO:0000256" key="8">
    <source>
        <dbReference type="ARBA" id="ARBA00022840"/>
    </source>
</evidence>
<sequence>MSNEPRSRTTGAGAHPPRAELVPRGGEASFRPDAVQAEALDHCSRARADSSEGERPAVLALSGGAGTGKTETLVRCAVEAVASGTDPSRILVLGLNRRDTGRLRERINAGTAPLTAGEVQVFTVPALAHAVVKRRAADEGRPVPRLLTGPESDSLIRSLLSHEDFGWPAEVAEAAGTYAFTAQLRDLILRCVERGVSGPRLAELGRRYDRPLWTSASRVVERYRDTLAVQSASVLEVYDSAELGRVALHLLRAGAVETDPFELVLVDDFQDFTATGAALLRELARPGCRAVVAGNADEAVFGFQGGLAEAMRRVEEFLGRLGGVRERRLEASYSSDVELTYAVDRFARTHMAGSHRLRHRVPVREGKGVVEAVTAAGRTREAGHLAGRLRRAHLLDGVPWEEMAVVAKSASDLPELRRVLQHNGIPTRQASDDLPLASYATVRDLLRLAALSSRWESGGADWLGEDEAQALLLSPFGSGDPYGIRRLKRHIRRSFAGSEEFRAKRDLLAAYLSDPRAVVVDPPDEPWHAPAERVARLLVAASEETGVAATLWRVWEESGLADRLASRALSGDRRAPRADAELDAAIALMDLAADFEEKQPGVGVDIFADHILSQQIPGDSLSQRAELSEAVTLTTVHGSHGRFWDVVAVVRLQEGEWPNLRPRGSLLGAESLVELLDGREDVDTLSELLAEERRLFLVAASRARTTLLLSAVDSEDEQPSRFLDEMGVEPVPARGGERRLTLPGLTASLRRAVTDPESPHRRDAAAVLRRLAEREVVGADPGSWWGTADLTTTDALYQAGDRLNVSPSKVEQIQQCPLKWVLQSHGGEFGDPIHRFVGTLFHAAAERAADVPAGERLEAMRGVIAEHFDELPHEAEWKREQDRAAMDGAAEKFVDWWARDKRELVGVERGFELAVPLGPSEVEVVLRGSIDRLERDGEGRLIVVDIKTGKHAPTAEEAQANPQMASYQFAIASADMAEGSVPGGAELVYPTSKNKGAKVVLQNPLSEAADPDWARNLLDESADRMAGTEFEARRDDGGQCRTCSVKNCCPLWGEGKRVTD</sequence>
<comment type="catalytic activity">
    <reaction evidence="14">
        <text>ATP + H2O = ADP + phosphate + H(+)</text>
        <dbReference type="Rhea" id="RHEA:13065"/>
        <dbReference type="ChEBI" id="CHEBI:15377"/>
        <dbReference type="ChEBI" id="CHEBI:15378"/>
        <dbReference type="ChEBI" id="CHEBI:30616"/>
        <dbReference type="ChEBI" id="CHEBI:43474"/>
        <dbReference type="ChEBI" id="CHEBI:456216"/>
        <dbReference type="EC" id="5.6.2.4"/>
    </reaction>
</comment>
<evidence type="ECO:0000313" key="19">
    <source>
        <dbReference type="EMBL" id="MFC4335799.1"/>
    </source>
</evidence>
<evidence type="ECO:0000256" key="6">
    <source>
        <dbReference type="ARBA" id="ARBA00022806"/>
    </source>
</evidence>
<evidence type="ECO:0000259" key="18">
    <source>
        <dbReference type="PROSITE" id="PS51217"/>
    </source>
</evidence>
<protein>
    <recommendedName>
        <fullName evidence="13">DNA 3'-5' helicase</fullName>
        <ecNumber evidence="13">5.6.2.4</ecNumber>
    </recommendedName>
</protein>
<keyword evidence="20" id="KW-1185">Reference proteome</keyword>
<keyword evidence="5 15" id="KW-0378">Hydrolase</keyword>
<dbReference type="PROSITE" id="PS51217">
    <property type="entry name" value="UVRD_HELICASE_CTER"/>
    <property type="match status" value="1"/>
</dbReference>
<dbReference type="RefSeq" id="WP_380621013.1">
    <property type="nucleotide sequence ID" value="NZ_JBHSDK010000015.1"/>
</dbReference>
<feature type="compositionally biased region" description="Polar residues" evidence="16">
    <location>
        <begin position="1"/>
        <end position="10"/>
    </location>
</feature>
<evidence type="ECO:0000256" key="9">
    <source>
        <dbReference type="ARBA" id="ARBA00023125"/>
    </source>
</evidence>
<keyword evidence="11" id="KW-0413">Isomerase</keyword>
<dbReference type="SUPFAM" id="SSF52540">
    <property type="entry name" value="P-loop containing nucleoside triphosphate hydrolases"/>
    <property type="match status" value="1"/>
</dbReference>
<evidence type="ECO:0000256" key="3">
    <source>
        <dbReference type="ARBA" id="ARBA00022741"/>
    </source>
</evidence>
<dbReference type="Pfam" id="PF12705">
    <property type="entry name" value="PDDEXK_1"/>
    <property type="match status" value="1"/>
</dbReference>
<comment type="caution">
    <text evidence="19">The sequence shown here is derived from an EMBL/GenBank/DDBJ whole genome shotgun (WGS) entry which is preliminary data.</text>
</comment>
<feature type="region of interest" description="Disordered" evidence="16">
    <location>
        <begin position="1"/>
        <end position="33"/>
    </location>
</feature>
<evidence type="ECO:0000256" key="13">
    <source>
        <dbReference type="ARBA" id="ARBA00034808"/>
    </source>
</evidence>
<dbReference type="InterPro" id="IPR027417">
    <property type="entry name" value="P-loop_NTPase"/>
</dbReference>
<name>A0ABV8TYG6_9ACTN</name>
<evidence type="ECO:0000256" key="2">
    <source>
        <dbReference type="ARBA" id="ARBA00022722"/>
    </source>
</evidence>
<dbReference type="Gene3D" id="3.40.50.300">
    <property type="entry name" value="P-loop containing nucleotide triphosphate hydrolases"/>
    <property type="match status" value="2"/>
</dbReference>
<dbReference type="InterPro" id="IPR003593">
    <property type="entry name" value="AAA+_ATPase"/>
</dbReference>